<dbReference type="EMBL" id="BAABGT010000099">
    <property type="protein sequence ID" value="GAA4557125.1"/>
    <property type="molecule type" value="Genomic_DNA"/>
</dbReference>
<protein>
    <recommendedName>
        <fullName evidence="10">Thiamine pyrimidine synthase</fullName>
    </recommendedName>
</protein>
<comment type="catalytic activity">
    <reaction evidence="11">
        <text>N(6)-(pyridoxal phosphate)-L-lysyl-[4-amino-5-hydroxymethyl-2-methylpyrimidine phosphate synthase] + L-histidyl-[4-amino-5-hydroxymethyl-2-methylpyrimidine phosphate synthase] + 2 Fe(3+) + 4 H2O = L-lysyl-[4-amino-5-hydroxymethyl-2-methylpyrimidine phosphate synthase] + (2S)-2-amino-5-hydroxy-4-oxopentanoyl-[4-amino-5-hydroxymethyl-2-methylpyrimidine phosphate synthase] + 4-amino-2-methyl-5-(phosphooxymethyl)pyrimidine + 3-oxopropanoate + 2 Fe(2+) + 2 H(+)</text>
        <dbReference type="Rhea" id="RHEA:65756"/>
        <dbReference type="Rhea" id="RHEA-COMP:16892"/>
        <dbReference type="Rhea" id="RHEA-COMP:16893"/>
        <dbReference type="Rhea" id="RHEA-COMP:16894"/>
        <dbReference type="Rhea" id="RHEA-COMP:16895"/>
        <dbReference type="ChEBI" id="CHEBI:15377"/>
        <dbReference type="ChEBI" id="CHEBI:15378"/>
        <dbReference type="ChEBI" id="CHEBI:29033"/>
        <dbReference type="ChEBI" id="CHEBI:29034"/>
        <dbReference type="ChEBI" id="CHEBI:29969"/>
        <dbReference type="ChEBI" id="CHEBI:29979"/>
        <dbReference type="ChEBI" id="CHEBI:33190"/>
        <dbReference type="ChEBI" id="CHEBI:58354"/>
        <dbReference type="ChEBI" id="CHEBI:143915"/>
        <dbReference type="ChEBI" id="CHEBI:157692"/>
    </reaction>
    <physiologicalReaction direction="left-to-right" evidence="11">
        <dbReference type="Rhea" id="RHEA:65757"/>
    </physiologicalReaction>
</comment>
<evidence type="ECO:0000256" key="2">
    <source>
        <dbReference type="ARBA" id="ARBA00004948"/>
    </source>
</evidence>
<keyword evidence="8" id="KW-0784">Thiamine biosynthesis</keyword>
<keyword evidence="5" id="KW-0808">Transferase</keyword>
<dbReference type="Proteomes" id="UP001501598">
    <property type="component" value="Unassembled WGS sequence"/>
</dbReference>
<evidence type="ECO:0000256" key="6">
    <source>
        <dbReference type="ARBA" id="ARBA00022723"/>
    </source>
</evidence>
<comment type="caution">
    <text evidence="13">The sequence shown here is derived from an EMBL/GenBank/DDBJ whole genome shotgun (WGS) entry which is preliminary data.</text>
</comment>
<accession>A0ABP8S0Q0</accession>
<dbReference type="Gene3D" id="3.40.190.10">
    <property type="entry name" value="Periplasmic binding protein-like II"/>
    <property type="match status" value="2"/>
</dbReference>
<evidence type="ECO:0000259" key="12">
    <source>
        <dbReference type="Pfam" id="PF09084"/>
    </source>
</evidence>
<feature type="domain" description="SsuA/THI5-like" evidence="12">
    <location>
        <begin position="14"/>
        <end position="225"/>
    </location>
</feature>
<evidence type="ECO:0000256" key="8">
    <source>
        <dbReference type="ARBA" id="ARBA00022977"/>
    </source>
</evidence>
<evidence type="ECO:0000256" key="5">
    <source>
        <dbReference type="ARBA" id="ARBA00022679"/>
    </source>
</evidence>
<gene>
    <name evidence="13" type="ORF">GCM10023175_60840</name>
</gene>
<comment type="pathway">
    <text evidence="2">Cofactor biosynthesis; thiamine diphosphate biosynthesis.</text>
</comment>
<dbReference type="InterPro" id="IPR027939">
    <property type="entry name" value="NMT1/THI5"/>
</dbReference>
<sequence>MDQLRISATANGLNYLPEYLADVTGIFADADLTVTSRDRDPWTGVLDDLDSGTADLALGGLWVPGMYAGSPRRVTVVGQVNHTCPKVIVAREPTPDFTLADLVGKVVLAPGAGGSGPYAVTAGLIREAGIDLDDVAFVRDLSGPMLVELFGAGLGDAIVLDLVTAIELERSGRGHVVFRHLDSGGLMPNSVYYVRTDRVEELRDRISRFVSCLAESMARLHEVPAATIDGVLAARWPGKDITVLREAVDQMKAGRTWETVAVDPAASDRWMRMLAENRMVTRAPGYDELADDSFMKAYR</sequence>
<organism evidence="13 14">
    <name type="scientific">Pseudonocardia xishanensis</name>
    <dbReference type="NCBI Taxonomy" id="630995"/>
    <lineage>
        <taxon>Bacteria</taxon>
        <taxon>Bacillati</taxon>
        <taxon>Actinomycetota</taxon>
        <taxon>Actinomycetes</taxon>
        <taxon>Pseudonocardiales</taxon>
        <taxon>Pseudonocardiaceae</taxon>
        <taxon>Pseudonocardia</taxon>
    </lineage>
</organism>
<dbReference type="Pfam" id="PF09084">
    <property type="entry name" value="NMT1"/>
    <property type="match status" value="1"/>
</dbReference>
<evidence type="ECO:0000256" key="10">
    <source>
        <dbReference type="ARBA" id="ARBA00033171"/>
    </source>
</evidence>
<dbReference type="PANTHER" id="PTHR31528">
    <property type="entry name" value="4-AMINO-5-HYDROXYMETHYL-2-METHYLPYRIMIDINE PHOSPHATE SYNTHASE THI11-RELATED"/>
    <property type="match status" value="1"/>
</dbReference>
<evidence type="ECO:0000313" key="14">
    <source>
        <dbReference type="Proteomes" id="UP001501598"/>
    </source>
</evidence>
<dbReference type="InterPro" id="IPR015168">
    <property type="entry name" value="SsuA/THI5"/>
</dbReference>
<reference evidence="14" key="1">
    <citation type="journal article" date="2019" name="Int. J. Syst. Evol. Microbiol.">
        <title>The Global Catalogue of Microorganisms (GCM) 10K type strain sequencing project: providing services to taxonomists for standard genome sequencing and annotation.</title>
        <authorList>
            <consortium name="The Broad Institute Genomics Platform"/>
            <consortium name="The Broad Institute Genome Sequencing Center for Infectious Disease"/>
            <person name="Wu L."/>
            <person name="Ma J."/>
        </authorList>
    </citation>
    <scope>NUCLEOTIDE SEQUENCE [LARGE SCALE GENOMIC DNA]</scope>
    <source>
        <strain evidence="14">JCM 17906</strain>
    </source>
</reference>
<dbReference type="PANTHER" id="PTHR31528:SF1">
    <property type="entry name" value="4-AMINO-5-HYDROXYMETHYL-2-METHYLPYRIMIDINE PHOSPHATE SYNTHASE THI11-RELATED"/>
    <property type="match status" value="1"/>
</dbReference>
<evidence type="ECO:0000256" key="3">
    <source>
        <dbReference type="ARBA" id="ARBA00009406"/>
    </source>
</evidence>
<keyword evidence="9" id="KW-0408">Iron</keyword>
<comment type="similarity">
    <text evidence="3">Belongs to the NMT1/THI5 family.</text>
</comment>
<evidence type="ECO:0000256" key="1">
    <source>
        <dbReference type="ARBA" id="ARBA00003469"/>
    </source>
</evidence>
<proteinExistence type="inferred from homology"/>
<comment type="subunit">
    <text evidence="4">Homodimer.</text>
</comment>
<keyword evidence="6" id="KW-0479">Metal-binding</keyword>
<name>A0ABP8S0Q0_9PSEU</name>
<keyword evidence="7" id="KW-0663">Pyridoxal phosphate</keyword>
<evidence type="ECO:0000256" key="7">
    <source>
        <dbReference type="ARBA" id="ARBA00022898"/>
    </source>
</evidence>
<evidence type="ECO:0000256" key="9">
    <source>
        <dbReference type="ARBA" id="ARBA00023004"/>
    </source>
</evidence>
<comment type="function">
    <text evidence="1">Responsible for the formation of the pyrimidine heterocycle in the thiamine biosynthesis pathway. Catalyzes the formation of hydroxymethylpyrimidine phosphate (HMP-P) from histidine and pyridoxal phosphate (PLP). The protein uses PLP and the active site histidine to form HMP-P, generating an inactive enzyme. The enzyme can only undergo a single turnover, which suggests it is a suicide enzyme.</text>
</comment>
<dbReference type="SUPFAM" id="SSF53850">
    <property type="entry name" value="Periplasmic binding protein-like II"/>
    <property type="match status" value="1"/>
</dbReference>
<dbReference type="RefSeq" id="WP_345426164.1">
    <property type="nucleotide sequence ID" value="NZ_BAABGT010000099.1"/>
</dbReference>
<evidence type="ECO:0000313" key="13">
    <source>
        <dbReference type="EMBL" id="GAA4557125.1"/>
    </source>
</evidence>
<keyword evidence="14" id="KW-1185">Reference proteome</keyword>
<evidence type="ECO:0000256" key="11">
    <source>
        <dbReference type="ARBA" id="ARBA00048179"/>
    </source>
</evidence>
<evidence type="ECO:0000256" key="4">
    <source>
        <dbReference type="ARBA" id="ARBA00011738"/>
    </source>
</evidence>